<sequence>MPTVIGFNPEPAGFEYEPMSVPVSPAPSARPSLPSSETASALGRRPGSARPDADDEEESPSKKSRADSHPLSLAGGIFGIMGDMWRNVAAIIKEGLKRSQSATEVPSTVYTAQQNKYYDLYKTLTTFAPDLVSDIRSRSTGGSKEVARMIEKGRSRTRSSLVHTIKTAICDWHEFSDDGFRKIKAKRGFNCEESGRLLCPATLDWNDPAVKAGLRDRDPRFPAAENDLPVFLWEDERVNHASPNIGFLRSDILVKALRHILLGPSCADDTGAHDGHSGGTEKPRAGKNNIKHITPAAIAYTATLVHFALSSQTQMAAGGSGGNWPYEKFYRGLVAYIEGAMTPAERDGLLAWWDARVLSGIANDDESSDDETTNPSNMSMLQRMRAHVKQASQTPSSPAADTNTSAPVGTGADIPQY</sequence>
<evidence type="ECO:0000313" key="1">
    <source>
        <dbReference type="EMBL" id="KAI0038330.1"/>
    </source>
</evidence>
<reference evidence="1" key="2">
    <citation type="journal article" date="2022" name="New Phytol.">
        <title>Evolutionary transition to the ectomycorrhizal habit in the genomes of a hyperdiverse lineage of mushroom-forming fungi.</title>
        <authorList>
            <person name="Looney B."/>
            <person name="Miyauchi S."/>
            <person name="Morin E."/>
            <person name="Drula E."/>
            <person name="Courty P.E."/>
            <person name="Kohler A."/>
            <person name="Kuo A."/>
            <person name="LaButti K."/>
            <person name="Pangilinan J."/>
            <person name="Lipzen A."/>
            <person name="Riley R."/>
            <person name="Andreopoulos W."/>
            <person name="He G."/>
            <person name="Johnson J."/>
            <person name="Nolan M."/>
            <person name="Tritt A."/>
            <person name="Barry K.W."/>
            <person name="Grigoriev I.V."/>
            <person name="Nagy L.G."/>
            <person name="Hibbett D."/>
            <person name="Henrissat B."/>
            <person name="Matheny P.B."/>
            <person name="Labbe J."/>
            <person name="Martin F.M."/>
        </authorList>
    </citation>
    <scope>NUCLEOTIDE SEQUENCE</scope>
    <source>
        <strain evidence="1">FP105234-sp</strain>
    </source>
</reference>
<gene>
    <name evidence="1" type="ORF">FA95DRAFT_1613469</name>
</gene>
<proteinExistence type="predicted"/>
<keyword evidence="2" id="KW-1185">Reference proteome</keyword>
<dbReference type="EMBL" id="MU276528">
    <property type="protein sequence ID" value="KAI0038330.1"/>
    <property type="molecule type" value="Genomic_DNA"/>
</dbReference>
<dbReference type="Proteomes" id="UP000814033">
    <property type="component" value="Unassembled WGS sequence"/>
</dbReference>
<accession>A0ACB8R331</accession>
<evidence type="ECO:0000313" key="2">
    <source>
        <dbReference type="Proteomes" id="UP000814033"/>
    </source>
</evidence>
<protein>
    <submittedName>
        <fullName evidence="1">Uncharacterized protein</fullName>
    </submittedName>
</protein>
<reference evidence="1" key="1">
    <citation type="submission" date="2021-02" db="EMBL/GenBank/DDBJ databases">
        <authorList>
            <consortium name="DOE Joint Genome Institute"/>
            <person name="Ahrendt S."/>
            <person name="Looney B.P."/>
            <person name="Miyauchi S."/>
            <person name="Morin E."/>
            <person name="Drula E."/>
            <person name="Courty P.E."/>
            <person name="Chicoki N."/>
            <person name="Fauchery L."/>
            <person name="Kohler A."/>
            <person name="Kuo A."/>
            <person name="Labutti K."/>
            <person name="Pangilinan J."/>
            <person name="Lipzen A."/>
            <person name="Riley R."/>
            <person name="Andreopoulos W."/>
            <person name="He G."/>
            <person name="Johnson J."/>
            <person name="Barry K.W."/>
            <person name="Grigoriev I.V."/>
            <person name="Nagy L."/>
            <person name="Hibbett D."/>
            <person name="Henrissat B."/>
            <person name="Matheny P.B."/>
            <person name="Labbe J."/>
            <person name="Martin F."/>
        </authorList>
    </citation>
    <scope>NUCLEOTIDE SEQUENCE</scope>
    <source>
        <strain evidence="1">FP105234-sp</strain>
    </source>
</reference>
<comment type="caution">
    <text evidence="1">The sequence shown here is derived from an EMBL/GenBank/DDBJ whole genome shotgun (WGS) entry which is preliminary data.</text>
</comment>
<name>A0ACB8R331_9AGAM</name>
<organism evidence="1 2">
    <name type="scientific">Auriscalpium vulgare</name>
    <dbReference type="NCBI Taxonomy" id="40419"/>
    <lineage>
        <taxon>Eukaryota</taxon>
        <taxon>Fungi</taxon>
        <taxon>Dikarya</taxon>
        <taxon>Basidiomycota</taxon>
        <taxon>Agaricomycotina</taxon>
        <taxon>Agaricomycetes</taxon>
        <taxon>Russulales</taxon>
        <taxon>Auriscalpiaceae</taxon>
        <taxon>Auriscalpium</taxon>
    </lineage>
</organism>